<feature type="chain" id="PRO_5045409951" description="Fimbrial protein" evidence="1">
    <location>
        <begin position="29"/>
        <end position="171"/>
    </location>
</feature>
<keyword evidence="1" id="KW-0732">Signal</keyword>
<dbReference type="RefSeq" id="WP_187203801.1">
    <property type="nucleotide sequence ID" value="NZ_JAHCRM010000060.1"/>
</dbReference>
<evidence type="ECO:0000313" key="2">
    <source>
        <dbReference type="EMBL" id="MDQ9296592.1"/>
    </source>
</evidence>
<evidence type="ECO:0000313" key="3">
    <source>
        <dbReference type="Proteomes" id="UP001235723"/>
    </source>
</evidence>
<gene>
    <name evidence="2" type="ORF">KJE03_24640</name>
</gene>
<dbReference type="EMBL" id="JAHCRT010000042">
    <property type="protein sequence ID" value="MDQ9296592.1"/>
    <property type="molecule type" value="Genomic_DNA"/>
</dbReference>
<sequence length="171" mass="18547">MNKSYFWKTMGKYGIFIFSIVSSGLAQGAKTATANVNIIVSNPRPTCNISVRSDYSLTMEPGEKKYSSFPVSINCTGAVRTALTAQNIGDGLQSNGYQVAVSLSNSGVGAKPLFWLVDSNDQIIYLTGGTRFCDANQQTRDCFLKPVTNMRTDAGWGNASVTIRFNIVYLA</sequence>
<comment type="caution">
    <text evidence="2">The sequence shown here is derived from an EMBL/GenBank/DDBJ whole genome shotgun (WGS) entry which is preliminary data.</text>
</comment>
<keyword evidence="3" id="KW-1185">Reference proteome</keyword>
<dbReference type="Proteomes" id="UP001235723">
    <property type="component" value="Unassembled WGS sequence"/>
</dbReference>
<evidence type="ECO:0000256" key="1">
    <source>
        <dbReference type="SAM" id="SignalP"/>
    </source>
</evidence>
<accession>A0ABU1C7I2</accession>
<reference evidence="2 3" key="1">
    <citation type="submission" date="2021-05" db="EMBL/GenBank/DDBJ databases">
        <title>Genome sequence of E. marmotae isolates.</title>
        <authorList>
            <person name="Binsker U."/>
            <person name="Hammerl J.A."/>
        </authorList>
    </citation>
    <scope>NUCLEOTIDE SEQUENCE [LARGE SCALE GENOMIC DNA]</scope>
    <source>
        <strain evidence="2 3">21-MO00586</strain>
    </source>
</reference>
<protein>
    <recommendedName>
        <fullName evidence="4">Fimbrial protein</fullName>
    </recommendedName>
</protein>
<evidence type="ECO:0008006" key="4">
    <source>
        <dbReference type="Google" id="ProtNLM"/>
    </source>
</evidence>
<proteinExistence type="predicted"/>
<feature type="signal peptide" evidence="1">
    <location>
        <begin position="1"/>
        <end position="28"/>
    </location>
</feature>
<organism evidence="2 3">
    <name type="scientific">Escherichia marmotae</name>
    <dbReference type="NCBI Taxonomy" id="1499973"/>
    <lineage>
        <taxon>Bacteria</taxon>
        <taxon>Pseudomonadati</taxon>
        <taxon>Pseudomonadota</taxon>
        <taxon>Gammaproteobacteria</taxon>
        <taxon>Enterobacterales</taxon>
        <taxon>Enterobacteriaceae</taxon>
        <taxon>Escherichia</taxon>
    </lineage>
</organism>
<name>A0ABU1C7I2_9ESCH</name>